<dbReference type="RefSeq" id="WP_345575547.1">
    <property type="nucleotide sequence ID" value="NZ_BAAAXF010000019.1"/>
</dbReference>
<evidence type="ECO:0000313" key="1">
    <source>
        <dbReference type="EMBL" id="GAA3495683.1"/>
    </source>
</evidence>
<proteinExistence type="predicted"/>
<organism evidence="1 2">
    <name type="scientific">Streptomyces prasinosporus</name>
    <dbReference type="NCBI Taxonomy" id="68256"/>
    <lineage>
        <taxon>Bacteria</taxon>
        <taxon>Bacillati</taxon>
        <taxon>Actinomycetota</taxon>
        <taxon>Actinomycetes</taxon>
        <taxon>Kitasatosporales</taxon>
        <taxon>Streptomycetaceae</taxon>
        <taxon>Streptomyces</taxon>
        <taxon>Streptomyces albogriseolus group</taxon>
    </lineage>
</organism>
<keyword evidence="2" id="KW-1185">Reference proteome</keyword>
<dbReference type="EMBL" id="BAAAXF010000019">
    <property type="protein sequence ID" value="GAA3495683.1"/>
    <property type="molecule type" value="Genomic_DNA"/>
</dbReference>
<sequence>MADLAIVIDDSFNDPHAELWFSEPAGFTALPLAELLPSPDSGAADDLRAAATPLLDAFPEGGARRHFIAQFATAQRLLAALRETGTVHCSVGLHRDDVGDVAVVGGRGPLFSLFTISWRDTGVAPRGVTAARAVTSADGHARIEFAELPCGPVTFGETASVPAPGSGLPRRPLLQLHAYLPHPDCRRLAVLTLTTTAPERRDEYRAILRLIAESVSFENPLGNAGDGA</sequence>
<comment type="caution">
    <text evidence="1">The sequence shown here is derived from an EMBL/GenBank/DDBJ whole genome shotgun (WGS) entry which is preliminary data.</text>
</comment>
<protein>
    <submittedName>
        <fullName evidence="1">Uncharacterized protein</fullName>
    </submittedName>
</protein>
<dbReference type="Proteomes" id="UP001501455">
    <property type="component" value="Unassembled WGS sequence"/>
</dbReference>
<accession>A0ABP6TLR6</accession>
<name>A0ABP6TLR6_9ACTN</name>
<gene>
    <name evidence="1" type="ORF">GCM10019016_027830</name>
</gene>
<evidence type="ECO:0000313" key="2">
    <source>
        <dbReference type="Proteomes" id="UP001501455"/>
    </source>
</evidence>
<reference evidence="2" key="1">
    <citation type="journal article" date="2019" name="Int. J. Syst. Evol. Microbiol.">
        <title>The Global Catalogue of Microorganisms (GCM) 10K type strain sequencing project: providing services to taxonomists for standard genome sequencing and annotation.</title>
        <authorList>
            <consortium name="The Broad Institute Genomics Platform"/>
            <consortium name="The Broad Institute Genome Sequencing Center for Infectious Disease"/>
            <person name="Wu L."/>
            <person name="Ma J."/>
        </authorList>
    </citation>
    <scope>NUCLEOTIDE SEQUENCE [LARGE SCALE GENOMIC DNA]</scope>
    <source>
        <strain evidence="2">JCM 4816</strain>
    </source>
</reference>